<dbReference type="AlphaFoldDB" id="A0A1E7ZCQ1"/>
<comment type="caution">
    <text evidence="3">The sequence shown here is derived from an EMBL/GenBank/DDBJ whole genome shotgun (WGS) entry which is preliminary data.</text>
</comment>
<dbReference type="InterPro" id="IPR051044">
    <property type="entry name" value="MAG_DAG_Lipase"/>
</dbReference>
<accession>A0A1E7ZCQ1</accession>
<evidence type="ECO:0000256" key="1">
    <source>
        <dbReference type="SAM" id="SignalP"/>
    </source>
</evidence>
<dbReference type="RefSeq" id="WP_070124966.1">
    <property type="nucleotide sequence ID" value="NZ_MDHN01000015.1"/>
</dbReference>
<dbReference type="EMBL" id="MDHN01000015">
    <property type="protein sequence ID" value="OFC71303.1"/>
    <property type="molecule type" value="Genomic_DNA"/>
</dbReference>
<dbReference type="Proteomes" id="UP000175691">
    <property type="component" value="Unassembled WGS sequence"/>
</dbReference>
<dbReference type="Gene3D" id="3.40.50.1820">
    <property type="entry name" value="alpha/beta hydrolase"/>
    <property type="match status" value="1"/>
</dbReference>
<dbReference type="SUPFAM" id="SSF53474">
    <property type="entry name" value="alpha/beta-Hydrolases"/>
    <property type="match status" value="1"/>
</dbReference>
<gene>
    <name evidence="3" type="ORF">BFC18_09110</name>
</gene>
<feature type="domain" description="Serine aminopeptidase S33" evidence="2">
    <location>
        <begin position="77"/>
        <end position="288"/>
    </location>
</feature>
<dbReference type="InterPro" id="IPR029058">
    <property type="entry name" value="AB_hydrolase_fold"/>
</dbReference>
<dbReference type="Pfam" id="PF12146">
    <property type="entry name" value="Hydrolase_4"/>
    <property type="match status" value="1"/>
</dbReference>
<name>A0A1E7ZCQ1_9ALTE</name>
<organism evidence="3 4">
    <name type="scientific">Alteromonas confluentis</name>
    <dbReference type="NCBI Taxonomy" id="1656094"/>
    <lineage>
        <taxon>Bacteria</taxon>
        <taxon>Pseudomonadati</taxon>
        <taxon>Pseudomonadota</taxon>
        <taxon>Gammaproteobacteria</taxon>
        <taxon>Alteromonadales</taxon>
        <taxon>Alteromonadaceae</taxon>
        <taxon>Alteromonas/Salinimonas group</taxon>
        <taxon>Alteromonas</taxon>
    </lineage>
</organism>
<keyword evidence="1" id="KW-0732">Signal</keyword>
<keyword evidence="4" id="KW-1185">Reference proteome</keyword>
<dbReference type="OrthoDB" id="8476759at2"/>
<feature type="chain" id="PRO_5009209701" evidence="1">
    <location>
        <begin position="21"/>
        <end position="347"/>
    </location>
</feature>
<feature type="signal peptide" evidence="1">
    <location>
        <begin position="1"/>
        <end position="20"/>
    </location>
</feature>
<dbReference type="PANTHER" id="PTHR11614">
    <property type="entry name" value="PHOSPHOLIPASE-RELATED"/>
    <property type="match status" value="1"/>
</dbReference>
<proteinExistence type="predicted"/>
<evidence type="ECO:0000259" key="2">
    <source>
        <dbReference type="Pfam" id="PF12146"/>
    </source>
</evidence>
<protein>
    <submittedName>
        <fullName evidence="3">Phospholipase</fullName>
    </submittedName>
</protein>
<sequence>MSKAALFSALLLVISATTTAKENELNDGFAAFSHLYEERLGQVRACMNRSVTRFDVCSPALRNDGNAPYILHHGNKTAKVAVLLHGLSDSPFYMTGIARSLYDKGFNVIVPLNVGHGQLEADDEMSDSQLDERWAAHLNDVMALAPQFGDDIFLGGFSTGGALSVQHYLHHPDNIKGLMLFSGALALDSGVERLSKIWGISLVARMIDGTYVTQGPNPYKYPTIASFSGLELMDVINDIREQYEDGKTIDIPVFAAHSQADTTTPIVGIETLMAHTTTKTNTFFVIDESFKTCHADVVVNSKMVVDMHFDDSNVDLRDNCAAPQANPLFRQMIMMLGSFVDEVAEKG</sequence>
<reference evidence="3 4" key="1">
    <citation type="submission" date="2016-08" db="EMBL/GenBank/DDBJ databases">
        <authorList>
            <person name="Seilhamer J.J."/>
        </authorList>
    </citation>
    <scope>NUCLEOTIDE SEQUENCE [LARGE SCALE GENOMIC DNA]</scope>
    <source>
        <strain evidence="3 4">KCTC 42603</strain>
    </source>
</reference>
<dbReference type="STRING" id="1656094.BFC18_09110"/>
<dbReference type="InterPro" id="IPR022742">
    <property type="entry name" value="Hydrolase_4"/>
</dbReference>
<evidence type="ECO:0000313" key="3">
    <source>
        <dbReference type="EMBL" id="OFC71303.1"/>
    </source>
</evidence>
<evidence type="ECO:0000313" key="4">
    <source>
        <dbReference type="Proteomes" id="UP000175691"/>
    </source>
</evidence>